<evidence type="ECO:0000313" key="2">
    <source>
        <dbReference type="EMBL" id="EAU45767.1"/>
    </source>
</evidence>
<keyword evidence="3" id="KW-1185">Reference proteome</keyword>
<evidence type="ECO:0000313" key="3">
    <source>
        <dbReference type="Proteomes" id="UP000006230"/>
    </source>
</evidence>
<organism evidence="2 3">
    <name type="scientific">Salipiger bermudensis (strain DSM 26914 / JCM 13377 / KCTC 12554 / HTCC2601)</name>
    <name type="common">Pelagibaca bermudensis</name>
    <dbReference type="NCBI Taxonomy" id="314265"/>
    <lineage>
        <taxon>Bacteria</taxon>
        <taxon>Pseudomonadati</taxon>
        <taxon>Pseudomonadota</taxon>
        <taxon>Alphaproteobacteria</taxon>
        <taxon>Rhodobacterales</taxon>
        <taxon>Roseobacteraceae</taxon>
        <taxon>Salipiger</taxon>
    </lineage>
</organism>
<dbReference type="Proteomes" id="UP000006230">
    <property type="component" value="Unassembled WGS sequence"/>
</dbReference>
<feature type="region of interest" description="Disordered" evidence="1">
    <location>
        <begin position="149"/>
        <end position="183"/>
    </location>
</feature>
<dbReference type="HOGENOM" id="CLU_1109779_0_0_5"/>
<protein>
    <submittedName>
        <fullName evidence="2">Uncharacterized protein</fullName>
    </submittedName>
</protein>
<accession>Q0FNH7</accession>
<dbReference type="AntiFam" id="ANF00062">
    <property type="entry name" value="Shadow ORF (opposite ABC transporter protein)"/>
</dbReference>
<feature type="compositionally biased region" description="Polar residues" evidence="1">
    <location>
        <begin position="40"/>
        <end position="51"/>
    </location>
</feature>
<feature type="region of interest" description="Disordered" evidence="1">
    <location>
        <begin position="115"/>
        <end position="134"/>
    </location>
</feature>
<proteinExistence type="predicted"/>
<feature type="region of interest" description="Disordered" evidence="1">
    <location>
        <begin position="1"/>
        <end position="51"/>
    </location>
</feature>
<evidence type="ECO:0000256" key="1">
    <source>
        <dbReference type="SAM" id="MobiDB-lite"/>
    </source>
</evidence>
<name>Q0FNH7_SALBH</name>
<comment type="caution">
    <text evidence="2">The sequence shown here is derived from an EMBL/GenBank/DDBJ whole genome shotgun (WGS) entry which is preliminary data.</text>
</comment>
<dbReference type="EMBL" id="AATQ01000022">
    <property type="protein sequence ID" value="EAU45767.1"/>
    <property type="molecule type" value="Genomic_DNA"/>
</dbReference>
<dbReference type="AlphaFoldDB" id="Q0FNH7"/>
<reference evidence="2 3" key="1">
    <citation type="journal article" date="2010" name="J. Bacteriol.">
        <title>Genome sequences of Pelagibaca bermudensis HTCC2601T and Maritimibacter alkaliphilus HTCC2654T, the type strains of two marine Roseobacter genera.</title>
        <authorList>
            <person name="Thrash J.C."/>
            <person name="Cho J.C."/>
            <person name="Ferriera S."/>
            <person name="Johnson J."/>
            <person name="Vergin K.L."/>
            <person name="Giovannoni S.J."/>
        </authorList>
    </citation>
    <scope>NUCLEOTIDE SEQUENCE [LARGE SCALE GENOMIC DNA]</scope>
    <source>
        <strain evidence="3">DSM 26914 / JCM 13377 / KCTC 12554 / HTCC2601</strain>
    </source>
</reference>
<gene>
    <name evidence="2" type="ORF">R2601_10699</name>
</gene>
<sequence length="227" mass="24488">MSDGNEINGRPQSPRWRSPISGVSSAMVPDQTLRPRSRITARSQAQRSSFSDLSITSSAMPVSALSAATACQISCRTVGASPSVASSRINRRGLVIRARPIASICCSPPEREAARWPRRSARRGNSASTRAASQWPGRAAAIRFSVTLRSRKQRRPSGTSPMPSRAARWLGRRDRSCPSKTSVPWAGSIRQMQCTVVVLPMPLRPIIATASPSAISRSTPNSAWLSP</sequence>